<accession>A0A953HNP6</accession>
<name>A0A953HNP6_9BACT</name>
<dbReference type="PROSITE" id="PS51257">
    <property type="entry name" value="PROKAR_LIPOPROTEIN"/>
    <property type="match status" value="1"/>
</dbReference>
<keyword evidence="2" id="KW-1185">Reference proteome</keyword>
<dbReference type="Proteomes" id="UP000753961">
    <property type="component" value="Unassembled WGS sequence"/>
</dbReference>
<dbReference type="AlphaFoldDB" id="A0A953HNP6"/>
<dbReference type="RefSeq" id="WP_222580884.1">
    <property type="nucleotide sequence ID" value="NZ_JAHVHU010000013.1"/>
</dbReference>
<sequence>MKYTLFALLSLLFVMSCKQKQQNAPAMSEAPAQLFYNGEIIIMQSDNPQYVEAVVEQDGKIP</sequence>
<proteinExistence type="predicted"/>
<organism evidence="1 2">
    <name type="scientific">Membranihabitans marinus</name>
    <dbReference type="NCBI Taxonomy" id="1227546"/>
    <lineage>
        <taxon>Bacteria</taxon>
        <taxon>Pseudomonadati</taxon>
        <taxon>Bacteroidota</taxon>
        <taxon>Saprospiria</taxon>
        <taxon>Saprospirales</taxon>
        <taxon>Saprospiraceae</taxon>
        <taxon>Membranihabitans</taxon>
    </lineage>
</organism>
<reference evidence="1" key="1">
    <citation type="submission" date="2021-06" db="EMBL/GenBank/DDBJ databases">
        <title>44 bacteria genomes isolated from Dapeng, Shenzhen.</title>
        <authorList>
            <person name="Zheng W."/>
            <person name="Yu S."/>
            <person name="Huang Y."/>
        </authorList>
    </citation>
    <scope>NUCLEOTIDE SEQUENCE</scope>
    <source>
        <strain evidence="1">DP5N28-2</strain>
    </source>
</reference>
<comment type="caution">
    <text evidence="1">The sequence shown here is derived from an EMBL/GenBank/DDBJ whole genome shotgun (WGS) entry which is preliminary data.</text>
</comment>
<protein>
    <submittedName>
        <fullName evidence="1">Uncharacterized protein</fullName>
    </submittedName>
</protein>
<evidence type="ECO:0000313" key="2">
    <source>
        <dbReference type="Proteomes" id="UP000753961"/>
    </source>
</evidence>
<gene>
    <name evidence="1" type="ORF">KUV50_14455</name>
</gene>
<dbReference type="EMBL" id="JAHVHU010000013">
    <property type="protein sequence ID" value="MBY5959349.1"/>
    <property type="molecule type" value="Genomic_DNA"/>
</dbReference>
<evidence type="ECO:0000313" key="1">
    <source>
        <dbReference type="EMBL" id="MBY5959349.1"/>
    </source>
</evidence>